<dbReference type="STRING" id="3821.A0A151SF23"/>
<dbReference type="PANTHER" id="PTHR13935:SF63">
    <property type="entry name" value="BHLH DOMAIN-CONTAINING PROTEIN"/>
    <property type="match status" value="1"/>
</dbReference>
<gene>
    <name evidence="1" type="ORF">KK1_024666</name>
    <name evidence="2" type="ORF">KK1_024753</name>
</gene>
<name>A0A151SF23_CAJCA</name>
<dbReference type="GO" id="GO:0090575">
    <property type="term" value="C:RNA polymerase II transcription regulator complex"/>
    <property type="evidence" value="ECO:0007669"/>
    <property type="project" value="TreeGrafter"/>
</dbReference>
<dbReference type="InterPro" id="IPR015660">
    <property type="entry name" value="MASH1/Ascl1a-like"/>
</dbReference>
<evidence type="ECO:0000313" key="1">
    <source>
        <dbReference type="EMBL" id="KYP53291.1"/>
    </source>
</evidence>
<dbReference type="GO" id="GO:0000981">
    <property type="term" value="F:DNA-binding transcription factor activity, RNA polymerase II-specific"/>
    <property type="evidence" value="ECO:0007669"/>
    <property type="project" value="TreeGrafter"/>
</dbReference>
<sequence length="202" mass="22997">MKNLYSQLYSLLPNQKVIPVAGQIDEVIDYLGSLKARVNMVQAKKERLMGRKRNRGDCSSAYEAQRSLKSPKIEVHEMGSLLAVILMCGVDDRFTFCEIIQILHEENVEVMSFNSSTVGDSVFHVVHGEVRQSLCQFGATKVSERLKRFVKESNSDVEMEFDQLWDFEIGTAEMWGLPDPTLDMYEGLPPNLMQNKEAEIDE</sequence>
<dbReference type="Gramene" id="C.cajan_23953.t">
    <property type="protein sequence ID" value="C.cajan_23953.t"/>
    <property type="gene ID" value="C.cajan_23953"/>
</dbReference>
<evidence type="ECO:0000313" key="3">
    <source>
        <dbReference type="Proteomes" id="UP000075243"/>
    </source>
</evidence>
<accession>A0A151SF23</accession>
<dbReference type="EMBL" id="KQ483414">
    <property type="protein sequence ID" value="KYP53291.1"/>
    <property type="molecule type" value="Genomic_DNA"/>
</dbReference>
<reference evidence="1 3" key="1">
    <citation type="journal article" date="2012" name="Nat. Biotechnol.">
        <title>Draft genome sequence of pigeonpea (Cajanus cajan), an orphan legume crop of resource-poor farmers.</title>
        <authorList>
            <person name="Varshney R.K."/>
            <person name="Chen W."/>
            <person name="Li Y."/>
            <person name="Bharti A.K."/>
            <person name="Saxena R.K."/>
            <person name="Schlueter J.A."/>
            <person name="Donoghue M.T."/>
            <person name="Azam S."/>
            <person name="Fan G."/>
            <person name="Whaley A.M."/>
            <person name="Farmer A.D."/>
            <person name="Sheridan J."/>
            <person name="Iwata A."/>
            <person name="Tuteja R."/>
            <person name="Penmetsa R.V."/>
            <person name="Wu W."/>
            <person name="Upadhyaya H.D."/>
            <person name="Yang S.P."/>
            <person name="Shah T."/>
            <person name="Saxena K.B."/>
            <person name="Michael T."/>
            <person name="McCombie W.R."/>
            <person name="Yang B."/>
            <person name="Zhang G."/>
            <person name="Yang H."/>
            <person name="Wang J."/>
            <person name="Spillane C."/>
            <person name="Cook D.R."/>
            <person name="May G.D."/>
            <person name="Xu X."/>
            <person name="Jackson S.A."/>
        </authorList>
    </citation>
    <scope>NUCLEOTIDE SEQUENCE [LARGE SCALE GENOMIC DNA]</scope>
    <source>
        <strain evidence="3">cv. Asha</strain>
    </source>
</reference>
<dbReference type="PANTHER" id="PTHR13935">
    <property type="entry name" value="ACHAETE-SCUTE TRANSCRIPTION FACTOR-RELATED"/>
    <property type="match status" value="1"/>
</dbReference>
<dbReference type="Gramene" id="C.cajan_23870.t">
    <property type="protein sequence ID" value="C.cajan_23870.t"/>
    <property type="gene ID" value="C.cajan_23870"/>
</dbReference>
<protein>
    <submittedName>
        <fullName evidence="1">Uncharacterized protein</fullName>
    </submittedName>
</protein>
<keyword evidence="3" id="KW-1185">Reference proteome</keyword>
<dbReference type="Proteomes" id="UP000075243">
    <property type="component" value="Unassembled WGS sequence"/>
</dbReference>
<dbReference type="AlphaFoldDB" id="A0A151SF23"/>
<dbReference type="OMA" id="PPETWNF"/>
<dbReference type="EMBL" id="KQ483414">
    <property type="protein sequence ID" value="KYP53374.1"/>
    <property type="molecule type" value="Genomic_DNA"/>
</dbReference>
<evidence type="ECO:0000313" key="2">
    <source>
        <dbReference type="EMBL" id="KYP53374.1"/>
    </source>
</evidence>
<organism evidence="1 3">
    <name type="scientific">Cajanus cajan</name>
    <name type="common">Pigeon pea</name>
    <name type="synonym">Cajanus indicus</name>
    <dbReference type="NCBI Taxonomy" id="3821"/>
    <lineage>
        <taxon>Eukaryota</taxon>
        <taxon>Viridiplantae</taxon>
        <taxon>Streptophyta</taxon>
        <taxon>Embryophyta</taxon>
        <taxon>Tracheophyta</taxon>
        <taxon>Spermatophyta</taxon>
        <taxon>Magnoliopsida</taxon>
        <taxon>eudicotyledons</taxon>
        <taxon>Gunneridae</taxon>
        <taxon>Pentapetalae</taxon>
        <taxon>rosids</taxon>
        <taxon>fabids</taxon>
        <taxon>Fabales</taxon>
        <taxon>Fabaceae</taxon>
        <taxon>Papilionoideae</taxon>
        <taxon>50 kb inversion clade</taxon>
        <taxon>NPAAA clade</taxon>
        <taxon>indigoferoid/millettioid clade</taxon>
        <taxon>Phaseoleae</taxon>
        <taxon>Cajanus</taxon>
    </lineage>
</organism>
<dbReference type="GO" id="GO:0000977">
    <property type="term" value="F:RNA polymerase II transcription regulatory region sequence-specific DNA binding"/>
    <property type="evidence" value="ECO:0007669"/>
    <property type="project" value="TreeGrafter"/>
</dbReference>
<proteinExistence type="predicted"/>